<evidence type="ECO:0000313" key="3">
    <source>
        <dbReference type="Proteomes" id="UP000054815"/>
    </source>
</evidence>
<comment type="caution">
    <text evidence="2">The sequence shown here is derived from an EMBL/GenBank/DDBJ whole genome shotgun (WGS) entry which is preliminary data.</text>
</comment>
<dbReference type="AlphaFoldDB" id="A0A0V0XDR2"/>
<evidence type="ECO:0000313" key="2">
    <source>
        <dbReference type="EMBL" id="KRX86036.1"/>
    </source>
</evidence>
<gene>
    <name evidence="2" type="ORF">T4E_11172</name>
</gene>
<name>A0A0V0XDR2_TRIPS</name>
<evidence type="ECO:0000256" key="1">
    <source>
        <dbReference type="SAM" id="MobiDB-lite"/>
    </source>
</evidence>
<accession>A0A0V0XDR2</accession>
<sequence>MAIGKDPRTSELIPSDCLITLVRELLPDLTKIKWDEMTMDNESSQNCTVENFYKSIPLAENLLARKTKIVGTEEQEQEENCQQNKTRPRPSCTGVHMQATHPTVADGALVQYD</sequence>
<dbReference type="EMBL" id="JYDU01000520">
    <property type="protein sequence ID" value="KRX86036.1"/>
    <property type="molecule type" value="Genomic_DNA"/>
</dbReference>
<organism evidence="2 3">
    <name type="scientific">Trichinella pseudospiralis</name>
    <name type="common">Parasitic roundworm</name>
    <dbReference type="NCBI Taxonomy" id="6337"/>
    <lineage>
        <taxon>Eukaryota</taxon>
        <taxon>Metazoa</taxon>
        <taxon>Ecdysozoa</taxon>
        <taxon>Nematoda</taxon>
        <taxon>Enoplea</taxon>
        <taxon>Dorylaimia</taxon>
        <taxon>Trichinellida</taxon>
        <taxon>Trichinellidae</taxon>
        <taxon>Trichinella</taxon>
    </lineage>
</organism>
<feature type="region of interest" description="Disordered" evidence="1">
    <location>
        <begin position="73"/>
        <end position="100"/>
    </location>
</feature>
<reference evidence="2 3" key="1">
    <citation type="submission" date="2015-01" db="EMBL/GenBank/DDBJ databases">
        <title>Evolution of Trichinella species and genotypes.</title>
        <authorList>
            <person name="Korhonen P.K."/>
            <person name="Edoardo P."/>
            <person name="Giuseppe L.R."/>
            <person name="Gasser R.B."/>
        </authorList>
    </citation>
    <scope>NUCLEOTIDE SEQUENCE [LARGE SCALE GENOMIC DNA]</scope>
    <source>
        <strain evidence="2">ISS141</strain>
    </source>
</reference>
<protein>
    <submittedName>
        <fullName evidence="2">Uncharacterized protein</fullName>
    </submittedName>
</protein>
<dbReference type="Proteomes" id="UP000054815">
    <property type="component" value="Unassembled WGS sequence"/>
</dbReference>
<proteinExistence type="predicted"/>